<evidence type="ECO:0000313" key="2">
    <source>
        <dbReference type="Proteomes" id="UP000474676"/>
    </source>
</evidence>
<dbReference type="EMBL" id="VUMZ01000010">
    <property type="protein sequence ID" value="MST52609.1"/>
    <property type="molecule type" value="Genomic_DNA"/>
</dbReference>
<evidence type="ECO:0000313" key="1">
    <source>
        <dbReference type="EMBL" id="MST52609.1"/>
    </source>
</evidence>
<gene>
    <name evidence="1" type="ORF">FYJ64_09895</name>
</gene>
<reference evidence="1 2" key="1">
    <citation type="submission" date="2019-08" db="EMBL/GenBank/DDBJ databases">
        <title>In-depth cultivation of the pig gut microbiome towards novel bacterial diversity and tailored functional studies.</title>
        <authorList>
            <person name="Wylensek D."/>
            <person name="Hitch T.C.A."/>
            <person name="Clavel T."/>
        </authorList>
    </citation>
    <scope>NUCLEOTIDE SEQUENCE [LARGE SCALE GENOMIC DNA]</scope>
    <source>
        <strain evidence="1 2">WCA-MUC-591-APC-3H</strain>
    </source>
</reference>
<accession>A0A6L5Y7D7</accession>
<dbReference type="Proteomes" id="UP000474676">
    <property type="component" value="Unassembled WGS sequence"/>
</dbReference>
<dbReference type="GeneID" id="303115633"/>
<dbReference type="AlphaFoldDB" id="A0A6L5Y7D7"/>
<dbReference type="RefSeq" id="WP_154574997.1">
    <property type="nucleotide sequence ID" value="NZ_JBNPKE010000038.1"/>
</dbReference>
<sequence length="71" mass="8038">MQKADRTEAGRTTGFLINFSKLNDLYAVAKIELYGGNNIDIEGFTKDDVEIRYHMFRGKAIALGVLKEIKE</sequence>
<protein>
    <submittedName>
        <fullName evidence="1">Uncharacterized protein</fullName>
    </submittedName>
</protein>
<keyword evidence="2" id="KW-1185">Reference proteome</keyword>
<comment type="caution">
    <text evidence="1">The sequence shown here is derived from an EMBL/GenBank/DDBJ whole genome shotgun (WGS) entry which is preliminary data.</text>
</comment>
<proteinExistence type="predicted"/>
<organism evidence="1 2">
    <name type="scientific">Hornefia butyriciproducens</name>
    <dbReference type="NCBI Taxonomy" id="2652293"/>
    <lineage>
        <taxon>Bacteria</taxon>
        <taxon>Bacillati</taxon>
        <taxon>Bacillota</taxon>
        <taxon>Clostridia</taxon>
        <taxon>Peptostreptococcales</taxon>
        <taxon>Anaerovoracaceae</taxon>
        <taxon>Hornefia</taxon>
    </lineage>
</organism>
<name>A0A6L5Y7D7_9FIRM</name>